<keyword evidence="1" id="KW-0378">Hydrolase</keyword>
<dbReference type="EMBL" id="FOVW01000005">
    <property type="protein sequence ID" value="SFO33946.1"/>
    <property type="molecule type" value="Genomic_DNA"/>
</dbReference>
<dbReference type="GO" id="GO:0008664">
    <property type="term" value="F:RNA 2',3'-cyclic 3'-phosphodiesterase activity"/>
    <property type="evidence" value="ECO:0007669"/>
    <property type="project" value="InterPro"/>
</dbReference>
<dbReference type="PANTHER" id="PTHR40037">
    <property type="entry name" value="PHOSPHOESTERASE YJCG-RELATED"/>
    <property type="match status" value="1"/>
</dbReference>
<accession>A0A1I5GD93</accession>
<sequence length="182" mass="21577">MKNMQKYFLAILPPQEFLEKVEELKLHLREKFNVKYALKSPAHVTVKMPFSYDEHKEEKLASMLQDFCSNKSTFGMRVKGVDTFGKRVIFLDIKAEQDLYTFQSDLKKFLKTQVHLPDELSDRNYHPHMTVAFKDLKRQIFEAVFQEVKEAKLESEFQVSELTLLKRLDGKWSPHMNFLLKN</sequence>
<dbReference type="GO" id="GO:0004113">
    <property type="term" value="F:2',3'-cyclic-nucleotide 3'-phosphodiesterase activity"/>
    <property type="evidence" value="ECO:0007669"/>
    <property type="project" value="InterPro"/>
</dbReference>
<gene>
    <name evidence="2" type="ORF">SAMN04488519_105323</name>
</gene>
<dbReference type="Proteomes" id="UP000199564">
    <property type="component" value="Unassembled WGS sequence"/>
</dbReference>
<name>A0A1I5GD93_9BACT</name>
<evidence type="ECO:0000313" key="3">
    <source>
        <dbReference type="Proteomes" id="UP000199564"/>
    </source>
</evidence>
<dbReference type="Pfam" id="PF13563">
    <property type="entry name" value="2_5_RNA_ligase2"/>
    <property type="match status" value="1"/>
</dbReference>
<dbReference type="InterPro" id="IPR050580">
    <property type="entry name" value="2H_phosphoesterase_YjcG-like"/>
</dbReference>
<protein>
    <submittedName>
        <fullName evidence="2">2'-5' RNA ligase</fullName>
    </submittedName>
</protein>
<dbReference type="InterPro" id="IPR009097">
    <property type="entry name" value="Cyclic_Pdiesterase"/>
</dbReference>
<evidence type="ECO:0000256" key="1">
    <source>
        <dbReference type="ARBA" id="ARBA00022801"/>
    </source>
</evidence>
<dbReference type="AlphaFoldDB" id="A0A1I5GD93"/>
<dbReference type="Gene3D" id="3.90.1140.10">
    <property type="entry name" value="Cyclic phosphodiesterase"/>
    <property type="match status" value="1"/>
</dbReference>
<dbReference type="STRING" id="226506.SAMN04488519_105323"/>
<dbReference type="PANTHER" id="PTHR40037:SF1">
    <property type="entry name" value="PHOSPHOESTERASE SAOUHSC_00951-RELATED"/>
    <property type="match status" value="1"/>
</dbReference>
<keyword evidence="3" id="KW-1185">Reference proteome</keyword>
<dbReference type="GO" id="GO:0016874">
    <property type="term" value="F:ligase activity"/>
    <property type="evidence" value="ECO:0007669"/>
    <property type="project" value="UniProtKB-KW"/>
</dbReference>
<dbReference type="SUPFAM" id="SSF55144">
    <property type="entry name" value="LigT-like"/>
    <property type="match status" value="1"/>
</dbReference>
<proteinExistence type="predicted"/>
<evidence type="ECO:0000313" key="2">
    <source>
        <dbReference type="EMBL" id="SFO33946.1"/>
    </source>
</evidence>
<organism evidence="2 3">
    <name type="scientific">Algoriphagus ornithinivorans</name>
    <dbReference type="NCBI Taxonomy" id="226506"/>
    <lineage>
        <taxon>Bacteria</taxon>
        <taxon>Pseudomonadati</taxon>
        <taxon>Bacteroidota</taxon>
        <taxon>Cytophagia</taxon>
        <taxon>Cytophagales</taxon>
        <taxon>Cyclobacteriaceae</taxon>
        <taxon>Algoriphagus</taxon>
    </lineage>
</organism>
<dbReference type="NCBIfam" id="TIGR02258">
    <property type="entry name" value="2_5_ligase"/>
    <property type="match status" value="1"/>
</dbReference>
<reference evidence="3" key="1">
    <citation type="submission" date="2016-10" db="EMBL/GenBank/DDBJ databases">
        <authorList>
            <person name="Varghese N."/>
            <person name="Submissions S."/>
        </authorList>
    </citation>
    <scope>NUCLEOTIDE SEQUENCE [LARGE SCALE GENOMIC DNA]</scope>
    <source>
        <strain evidence="3">DSM 15282</strain>
    </source>
</reference>
<dbReference type="InterPro" id="IPR004175">
    <property type="entry name" value="RNA_CPDase"/>
</dbReference>
<keyword evidence="2" id="KW-0436">Ligase</keyword>